<sequence>VTFSTGMATLKRLTDAAEEVIPLKLPKNEESNGGSEEVILKPSLLDLPTEILVRIIERSSITLKDRANLRATCKSMEAAVAKSDYLVALGPYKWKNKEWSELSIHQTREGDSETTTVVRGLRLNEKITDGRCRECVTLDKLLPIISPLFQRAYIDHLSIWNTVDFKALKSPEMWKKMDKFTTTFKPELLSIVVYDSNYDERMFDVISNLRPNELSLTMCGDFPIDPTSPEIHNTIVDSTILKLIREIRETTFEVRASSVRPETVLEARKIAADAGHLVSFELKAWQLREVLVLLGVTVDNGTLVSTNPDLTIDRHDYRLDICYLKFDRTEWEVCLAPDMGVSYPNENVYLLARSESH</sequence>
<protein>
    <recommendedName>
        <fullName evidence="3">F-box domain-containing protein</fullName>
    </recommendedName>
</protein>
<organism evidence="1 2">
    <name type="scientific">Pristionchus fissidentatus</name>
    <dbReference type="NCBI Taxonomy" id="1538716"/>
    <lineage>
        <taxon>Eukaryota</taxon>
        <taxon>Metazoa</taxon>
        <taxon>Ecdysozoa</taxon>
        <taxon>Nematoda</taxon>
        <taxon>Chromadorea</taxon>
        <taxon>Rhabditida</taxon>
        <taxon>Rhabditina</taxon>
        <taxon>Diplogasteromorpha</taxon>
        <taxon>Diplogasteroidea</taxon>
        <taxon>Neodiplogasteridae</taxon>
        <taxon>Pristionchus</taxon>
    </lineage>
</organism>
<gene>
    <name evidence="1" type="ORF">PFISCL1PPCAC_4341</name>
</gene>
<reference evidence="1" key="1">
    <citation type="submission" date="2023-10" db="EMBL/GenBank/DDBJ databases">
        <title>Genome assembly of Pristionchus species.</title>
        <authorList>
            <person name="Yoshida K."/>
            <person name="Sommer R.J."/>
        </authorList>
    </citation>
    <scope>NUCLEOTIDE SEQUENCE</scope>
    <source>
        <strain evidence="1">RS5133</strain>
    </source>
</reference>
<keyword evidence="2" id="KW-1185">Reference proteome</keyword>
<proteinExistence type="predicted"/>
<comment type="caution">
    <text evidence="1">The sequence shown here is derived from an EMBL/GenBank/DDBJ whole genome shotgun (WGS) entry which is preliminary data.</text>
</comment>
<evidence type="ECO:0008006" key="3">
    <source>
        <dbReference type="Google" id="ProtNLM"/>
    </source>
</evidence>
<dbReference type="AlphaFoldDB" id="A0AAV5V593"/>
<feature type="non-terminal residue" evidence="1">
    <location>
        <position position="1"/>
    </location>
</feature>
<evidence type="ECO:0000313" key="1">
    <source>
        <dbReference type="EMBL" id="GMT13044.1"/>
    </source>
</evidence>
<name>A0AAV5V593_9BILA</name>
<dbReference type="EMBL" id="BTSY01000002">
    <property type="protein sequence ID" value="GMT13044.1"/>
    <property type="molecule type" value="Genomic_DNA"/>
</dbReference>
<dbReference type="Proteomes" id="UP001432322">
    <property type="component" value="Unassembled WGS sequence"/>
</dbReference>
<accession>A0AAV5V593</accession>
<evidence type="ECO:0000313" key="2">
    <source>
        <dbReference type="Proteomes" id="UP001432322"/>
    </source>
</evidence>